<accession>A0A974C1W8</accession>
<sequence>MPSSNGAQRKKKTSLLVFCLRKWDFSREHKDITRILTKHWHILEQDRDLKQIIGDRPLITFRRSRNIGDQLTHSHYKTPTNTTWLTNKTKGCYKCGTCMACPFIQKTNCVTGRLDIANFKISQFINCKTVGVVYIMKCACGKTYVGKTKREFRRRILEHVGDVKNNRNTTVATHINEIHSGNTGVMKFFGVEHFKPTSRVGDIDRKLLECEAKWIYWLNSKAPSGLNEGFTFSPFL</sequence>
<proteinExistence type="predicted"/>
<dbReference type="Gene3D" id="3.40.1440.10">
    <property type="entry name" value="GIY-YIG endonuclease"/>
    <property type="match status" value="1"/>
</dbReference>
<dbReference type="InterPro" id="IPR000305">
    <property type="entry name" value="GIY-YIG_endonuc"/>
</dbReference>
<reference evidence="3" key="1">
    <citation type="journal article" date="2016" name="Nature">
        <title>Genome evolution in the allotetraploid frog Xenopus laevis.</title>
        <authorList>
            <person name="Session A.M."/>
            <person name="Uno Y."/>
            <person name="Kwon T."/>
            <person name="Chapman J.A."/>
            <person name="Toyoda A."/>
            <person name="Takahashi S."/>
            <person name="Fukui A."/>
            <person name="Hikosaka A."/>
            <person name="Suzuki A."/>
            <person name="Kondo M."/>
            <person name="van Heeringen S.J."/>
            <person name="Quigley I."/>
            <person name="Heinz S."/>
            <person name="Ogino H."/>
            <person name="Ochi H."/>
            <person name="Hellsten U."/>
            <person name="Lyons J.B."/>
            <person name="Simakov O."/>
            <person name="Putnam N."/>
            <person name="Stites J."/>
            <person name="Kuroki Y."/>
            <person name="Tanaka T."/>
            <person name="Michiue T."/>
            <person name="Watanabe M."/>
            <person name="Bogdanovic O."/>
            <person name="Lister R."/>
            <person name="Georgiou G."/>
            <person name="Paranjpe S.S."/>
            <person name="van Kruijsbergen I."/>
            <person name="Shu S."/>
            <person name="Carlson J."/>
            <person name="Kinoshita T."/>
            <person name="Ohta Y."/>
            <person name="Mawaribuchi S."/>
            <person name="Jenkins J."/>
            <person name="Grimwood J."/>
            <person name="Schmutz J."/>
            <person name="Mitros T."/>
            <person name="Mozaffari S.V."/>
            <person name="Suzuki Y."/>
            <person name="Haramoto Y."/>
            <person name="Yamamoto T.S."/>
            <person name="Takagi C."/>
            <person name="Heald R."/>
            <person name="Miller K."/>
            <person name="Haudenschild C."/>
            <person name="Kitzman J."/>
            <person name="Nakayama T."/>
            <person name="Izutsu Y."/>
            <person name="Robert J."/>
            <person name="Fortriede J."/>
            <person name="Burns K."/>
            <person name="Lotay V."/>
            <person name="Karimi K."/>
            <person name="Yasuoka Y."/>
            <person name="Dichmann D.S."/>
            <person name="Flajnik M.F."/>
            <person name="Houston D.W."/>
            <person name="Shendure J."/>
            <person name="DuPasquier L."/>
            <person name="Vize P.D."/>
            <person name="Zorn A.M."/>
            <person name="Ito M."/>
            <person name="Marcotte E.M."/>
            <person name="Wallingford J.B."/>
            <person name="Ito Y."/>
            <person name="Asashima M."/>
            <person name="Ueno N."/>
            <person name="Matsuda Y."/>
            <person name="Veenstra G.J."/>
            <person name="Fujiyama A."/>
            <person name="Harland R.M."/>
            <person name="Taira M."/>
            <person name="Rokhsar D.S."/>
        </authorList>
    </citation>
    <scope>NUCLEOTIDE SEQUENCE [LARGE SCALE GENOMIC DNA]</scope>
    <source>
        <strain evidence="3">J</strain>
    </source>
</reference>
<feature type="domain" description="GIY-YIG" evidence="1">
    <location>
        <begin position="129"/>
        <end position="228"/>
    </location>
</feature>
<dbReference type="InterPro" id="IPR035901">
    <property type="entry name" value="GIY-YIG_endonuc_sf"/>
</dbReference>
<dbReference type="PANTHER" id="PTHR21301:SF12">
    <property type="match status" value="1"/>
</dbReference>
<evidence type="ECO:0000313" key="3">
    <source>
        <dbReference type="Proteomes" id="UP000694892"/>
    </source>
</evidence>
<dbReference type="EMBL" id="CM004481">
    <property type="protein sequence ID" value="OCT64993.1"/>
    <property type="molecule type" value="Genomic_DNA"/>
</dbReference>
<gene>
    <name evidence="2" type="ORF">XELAEV_18041234mg</name>
</gene>
<name>A0A974C1W8_XENLA</name>
<organism evidence="2 3">
    <name type="scientific">Xenopus laevis</name>
    <name type="common">African clawed frog</name>
    <dbReference type="NCBI Taxonomy" id="8355"/>
    <lineage>
        <taxon>Eukaryota</taxon>
        <taxon>Metazoa</taxon>
        <taxon>Chordata</taxon>
        <taxon>Craniata</taxon>
        <taxon>Vertebrata</taxon>
        <taxon>Euteleostomi</taxon>
        <taxon>Amphibia</taxon>
        <taxon>Batrachia</taxon>
        <taxon>Anura</taxon>
        <taxon>Pipoidea</taxon>
        <taxon>Pipidae</taxon>
        <taxon>Xenopodinae</taxon>
        <taxon>Xenopus</taxon>
        <taxon>Xenopus</taxon>
    </lineage>
</organism>
<evidence type="ECO:0000313" key="2">
    <source>
        <dbReference type="EMBL" id="OCT64993.1"/>
    </source>
</evidence>
<dbReference type="PROSITE" id="PS50164">
    <property type="entry name" value="GIY_YIG"/>
    <property type="match status" value="1"/>
</dbReference>
<evidence type="ECO:0000259" key="1">
    <source>
        <dbReference type="PROSITE" id="PS50164"/>
    </source>
</evidence>
<dbReference type="Proteomes" id="UP000694892">
    <property type="component" value="Chromosome 8S"/>
</dbReference>
<dbReference type="AlphaFoldDB" id="A0A974C1W8"/>
<dbReference type="PANTHER" id="PTHR21301">
    <property type="entry name" value="REVERSE TRANSCRIPTASE"/>
    <property type="match status" value="1"/>
</dbReference>
<dbReference type="SUPFAM" id="SSF82771">
    <property type="entry name" value="GIY-YIG endonuclease"/>
    <property type="match status" value="1"/>
</dbReference>
<protein>
    <recommendedName>
        <fullName evidence="1">GIY-YIG domain-containing protein</fullName>
    </recommendedName>
</protein>